<evidence type="ECO:0000259" key="6">
    <source>
        <dbReference type="Pfam" id="PF16028"/>
    </source>
</evidence>
<dbReference type="InterPro" id="IPR042280">
    <property type="entry name" value="SLC3A2"/>
</dbReference>
<dbReference type="PANTHER" id="PTHR46673:SF1">
    <property type="entry name" value="4F2 CELL-SURFACE ANTIGEN HEAVY CHAIN"/>
    <property type="match status" value="1"/>
</dbReference>
<evidence type="ECO:0000256" key="2">
    <source>
        <dbReference type="ARBA" id="ARBA00012741"/>
    </source>
</evidence>
<feature type="compositionally biased region" description="Basic and acidic residues" evidence="3">
    <location>
        <begin position="44"/>
        <end position="53"/>
    </location>
</feature>
<keyword evidence="8" id="KW-1185">Reference proteome</keyword>
<accession>A0ABD1EHC7</accession>
<dbReference type="InterPro" id="IPR006047">
    <property type="entry name" value="GH13_cat_dom"/>
</dbReference>
<evidence type="ECO:0000256" key="4">
    <source>
        <dbReference type="SAM" id="Phobius"/>
    </source>
</evidence>
<proteinExistence type="predicted"/>
<comment type="catalytic activity">
    <reaction evidence="1">
        <text>Hydrolysis of terminal, non-reducing (1-&gt;4)-linked alpha-D-glucose residues with release of alpha-D-glucose.</text>
        <dbReference type="EC" id="3.2.1.20"/>
    </reaction>
</comment>
<gene>
    <name evidence="7" type="ORF">ABEB36_009601</name>
</gene>
<dbReference type="PANTHER" id="PTHR46673">
    <property type="entry name" value="4F2 CELL-SURFACE ANTIGEN HEAVY CHAIN"/>
    <property type="match status" value="1"/>
</dbReference>
<dbReference type="SUPFAM" id="SSF51445">
    <property type="entry name" value="(Trans)glycosidases"/>
    <property type="match status" value="1"/>
</dbReference>
<dbReference type="InterPro" id="IPR031984">
    <property type="entry name" value="SLC3A2_N"/>
</dbReference>
<evidence type="ECO:0000313" key="7">
    <source>
        <dbReference type="EMBL" id="KAL1493921.1"/>
    </source>
</evidence>
<feature type="transmembrane region" description="Helical" evidence="4">
    <location>
        <begin position="114"/>
        <end position="138"/>
    </location>
</feature>
<evidence type="ECO:0000256" key="1">
    <source>
        <dbReference type="ARBA" id="ARBA00001657"/>
    </source>
</evidence>
<dbReference type="EMBL" id="JBDJPC010000007">
    <property type="protein sequence ID" value="KAL1493921.1"/>
    <property type="molecule type" value="Genomic_DNA"/>
</dbReference>
<reference evidence="7 8" key="1">
    <citation type="submission" date="2024-05" db="EMBL/GenBank/DDBJ databases">
        <title>Genetic variation in Jamaican populations of the coffee berry borer (Hypothenemus hampei).</title>
        <authorList>
            <person name="Errbii M."/>
            <person name="Myrie A."/>
        </authorList>
    </citation>
    <scope>NUCLEOTIDE SEQUENCE [LARGE SCALE GENOMIC DNA]</scope>
    <source>
        <strain evidence="7">JA-Hopewell-2020-01-JO</strain>
        <tissue evidence="7">Whole body</tissue>
    </source>
</reference>
<dbReference type="Proteomes" id="UP001566132">
    <property type="component" value="Unassembled WGS sequence"/>
</dbReference>
<keyword evidence="4" id="KW-0812">Transmembrane</keyword>
<dbReference type="Gene3D" id="3.20.20.80">
    <property type="entry name" value="Glycosidases"/>
    <property type="match status" value="1"/>
</dbReference>
<name>A0ABD1EHC7_HYPHA</name>
<evidence type="ECO:0000259" key="5">
    <source>
        <dbReference type="Pfam" id="PF00128"/>
    </source>
</evidence>
<organism evidence="7 8">
    <name type="scientific">Hypothenemus hampei</name>
    <name type="common">Coffee berry borer</name>
    <dbReference type="NCBI Taxonomy" id="57062"/>
    <lineage>
        <taxon>Eukaryota</taxon>
        <taxon>Metazoa</taxon>
        <taxon>Ecdysozoa</taxon>
        <taxon>Arthropoda</taxon>
        <taxon>Hexapoda</taxon>
        <taxon>Insecta</taxon>
        <taxon>Pterygota</taxon>
        <taxon>Neoptera</taxon>
        <taxon>Endopterygota</taxon>
        <taxon>Coleoptera</taxon>
        <taxon>Polyphaga</taxon>
        <taxon>Cucujiformia</taxon>
        <taxon>Curculionidae</taxon>
        <taxon>Scolytinae</taxon>
        <taxon>Hypothenemus</taxon>
    </lineage>
</organism>
<sequence>MDKVKLDISGKTSPETATSHSYKPIPEQDMEDRALSRPKSLVKPSKDIATDGADEKMLPADEKVPEVVVFNDLKSPQNGDAKLDIAEAKQAFVGLSKEELMKYANDPFWIRLRWFLFITFWVLWVAMLIGAIFIIYAAPKCDPPLPRTWYQEGPLIEVSDNLKVEELKLDENIQGVIVPWTMDPYESLENNMNDLNRIKAIQKLNKKVIVELNPSASDKWFGKSENRDPEFDGYYIWRPGKIRGTDSSLSEPNNWISPNNVSSWKYSDIRREYYYSPFNKPHLNFKNSSVIKEFSKVIERFLDYKVAGIRLRNAAFLLVDSSFEDQEIDQTANPELSLNQYGFFMHSKTESLPDLGGLLNEWRRVIRNKTENGPLMVAEELGKVDSYRVDNNLVVDMPLQSYIFSKPTLSVNETAHSLNYTFNINGIEWPLWQAKTNAIPRDVLNIIIYLLPGAPLINATEEVLPILRKIRESPSIMRGICGVYSLLNNTVLSFIRVTPGSPGILVVVNPSDTTKVVNIPAEIPPLANLQEVTIRHYSSNYNDSDFSDLGAKKSATAIPLTAKSGMVLEYVPKRGE</sequence>
<dbReference type="Pfam" id="PF16028">
    <property type="entry name" value="SLC3A2_N"/>
    <property type="match status" value="1"/>
</dbReference>
<evidence type="ECO:0000256" key="3">
    <source>
        <dbReference type="SAM" id="MobiDB-lite"/>
    </source>
</evidence>
<feature type="domain" description="Glycosyl hydrolase family 13 catalytic" evidence="5">
    <location>
        <begin position="198"/>
        <end position="413"/>
    </location>
</feature>
<dbReference type="AlphaFoldDB" id="A0ABD1EHC7"/>
<keyword evidence="4" id="KW-1133">Transmembrane helix</keyword>
<feature type="domain" description="Solute carrier family 3 member 2 N-terminal" evidence="6">
    <location>
        <begin position="80"/>
        <end position="156"/>
    </location>
</feature>
<feature type="region of interest" description="Disordered" evidence="3">
    <location>
        <begin position="1"/>
        <end position="53"/>
    </location>
</feature>
<feature type="compositionally biased region" description="Polar residues" evidence="3">
    <location>
        <begin position="10"/>
        <end position="21"/>
    </location>
</feature>
<dbReference type="Gene3D" id="3.90.400.10">
    <property type="entry name" value="Oligo-1,6-glucosidase, Domain 2"/>
    <property type="match status" value="1"/>
</dbReference>
<dbReference type="EC" id="3.2.1.20" evidence="2"/>
<dbReference type="InterPro" id="IPR045857">
    <property type="entry name" value="O16G_dom_2"/>
</dbReference>
<dbReference type="InterPro" id="IPR017853">
    <property type="entry name" value="GH"/>
</dbReference>
<protein>
    <recommendedName>
        <fullName evidence="2">alpha-glucosidase</fullName>
        <ecNumber evidence="2">3.2.1.20</ecNumber>
    </recommendedName>
</protein>
<comment type="caution">
    <text evidence="7">The sequence shown here is derived from an EMBL/GenBank/DDBJ whole genome shotgun (WGS) entry which is preliminary data.</text>
</comment>
<keyword evidence="4" id="KW-0472">Membrane</keyword>
<dbReference type="GO" id="GO:0004558">
    <property type="term" value="F:alpha-1,4-glucosidase activity"/>
    <property type="evidence" value="ECO:0007669"/>
    <property type="project" value="UniProtKB-EC"/>
</dbReference>
<evidence type="ECO:0000313" key="8">
    <source>
        <dbReference type="Proteomes" id="UP001566132"/>
    </source>
</evidence>
<dbReference type="Pfam" id="PF00128">
    <property type="entry name" value="Alpha-amylase"/>
    <property type="match status" value="1"/>
</dbReference>